<proteinExistence type="predicted"/>
<evidence type="ECO:0000313" key="5">
    <source>
        <dbReference type="EMBL" id="MBG0740158.1"/>
    </source>
</evidence>
<dbReference type="PANTHER" id="PTHR42937">
    <property type="match status" value="1"/>
</dbReference>
<feature type="compositionally biased region" description="Low complexity" evidence="3">
    <location>
        <begin position="1"/>
        <end position="10"/>
    </location>
</feature>
<dbReference type="GO" id="GO:0008838">
    <property type="term" value="F:diaminopropionate ammonia-lyase activity"/>
    <property type="evidence" value="ECO:0007669"/>
    <property type="project" value="UniProtKB-EC"/>
</dbReference>
<keyword evidence="5" id="KW-0456">Lyase</keyword>
<evidence type="ECO:0000256" key="3">
    <source>
        <dbReference type="SAM" id="MobiDB-lite"/>
    </source>
</evidence>
<dbReference type="Pfam" id="PF00291">
    <property type="entry name" value="PALP"/>
    <property type="match status" value="1"/>
</dbReference>
<dbReference type="GO" id="GO:1901605">
    <property type="term" value="P:alpha-amino acid metabolic process"/>
    <property type="evidence" value="ECO:0007669"/>
    <property type="project" value="UniProtKB-ARBA"/>
</dbReference>
<dbReference type="InterPro" id="IPR036052">
    <property type="entry name" value="TrpB-like_PALP_sf"/>
</dbReference>
<evidence type="ECO:0000256" key="2">
    <source>
        <dbReference type="ARBA" id="ARBA00022898"/>
    </source>
</evidence>
<dbReference type="PANTHER" id="PTHR42937:SF1">
    <property type="entry name" value="DIAMINOPROPIONATE AMMONIA-LYASE"/>
    <property type="match status" value="1"/>
</dbReference>
<dbReference type="Proteomes" id="UP000655366">
    <property type="component" value="Unassembled WGS sequence"/>
</dbReference>
<evidence type="ECO:0000256" key="1">
    <source>
        <dbReference type="ARBA" id="ARBA00001933"/>
    </source>
</evidence>
<evidence type="ECO:0000259" key="4">
    <source>
        <dbReference type="Pfam" id="PF00291"/>
    </source>
</evidence>
<dbReference type="NCBIfam" id="NF006058">
    <property type="entry name" value="PRK08206.1"/>
    <property type="match status" value="1"/>
</dbReference>
<keyword evidence="6" id="KW-1185">Reference proteome</keyword>
<comment type="cofactor">
    <cofactor evidence="1">
        <name>pyridoxal 5'-phosphate</name>
        <dbReference type="ChEBI" id="CHEBI:597326"/>
    </cofactor>
</comment>
<dbReference type="SUPFAM" id="SSF53686">
    <property type="entry name" value="Tryptophan synthase beta subunit-like PLP-dependent enzymes"/>
    <property type="match status" value="1"/>
</dbReference>
<dbReference type="RefSeq" id="WP_196397094.1">
    <property type="nucleotide sequence ID" value="NZ_JADNYM010000014.1"/>
</dbReference>
<sequence length="417" mass="42920">MTGTNASDPAPSGPAPSGPVPSGPAPSGPAPSGPAPSGPVSPDGQESGDWYSNPSARDHRSVSAPVQVLDFHLRLPGYAPTPLRDCPELAAELGVGRVFVKEEAERFGLPAFKMVGASWAVCRALAATTSEPDRLWTFDELREQLDARVRLVCATDGNHGRAVAHTAALLGLQAQVFVPASIGQRAKDGIVSEGAQLCEVDAPYDDVVSQAAQAAAADPYALLVQDTAWPGYEQIPGWIVQGYSTIFREIDAQLHDAGAGGPDVVVTPCGVGSLIQATAAHYRGGDRGAEVSRPSLLSVEPEESACLLESLRAGHPVAVRTGYTRMAGLNCGIVSSIAWPVLQGGVDAAVTVTEDQDLQAVTELQRLGLDSGPCGAASLAGLRVAAGNAALRQAMDICASSVVVLLSTESLAANPVT</sequence>
<keyword evidence="2" id="KW-0663">Pyridoxal phosphate</keyword>
<feature type="domain" description="Tryptophan synthase beta chain-like PALP" evidence="4">
    <location>
        <begin position="76"/>
        <end position="390"/>
    </location>
</feature>
<gene>
    <name evidence="5" type="ORF">IV500_12285</name>
</gene>
<comment type="caution">
    <text evidence="5">The sequence shown here is derived from an EMBL/GenBank/DDBJ whole genome shotgun (WGS) entry which is preliminary data.</text>
</comment>
<dbReference type="Gene3D" id="3.40.50.1100">
    <property type="match status" value="2"/>
</dbReference>
<reference evidence="5 6" key="1">
    <citation type="submission" date="2020-11" db="EMBL/GenBank/DDBJ databases">
        <title>Arthrobacter antarcticus sp. nov., isolated from Antarctic Soil.</title>
        <authorList>
            <person name="Li J."/>
        </authorList>
    </citation>
    <scope>NUCLEOTIDE SEQUENCE [LARGE SCALE GENOMIC DNA]</scope>
    <source>
        <strain evidence="5 6">Z1-20</strain>
    </source>
</reference>
<feature type="region of interest" description="Disordered" evidence="3">
    <location>
        <begin position="1"/>
        <end position="61"/>
    </location>
</feature>
<dbReference type="EMBL" id="JADNYM010000014">
    <property type="protein sequence ID" value="MBG0740158.1"/>
    <property type="molecule type" value="Genomic_DNA"/>
</dbReference>
<dbReference type="AlphaFoldDB" id="A0A931G5P1"/>
<name>A0A931G5P1_9MICC</name>
<accession>A0A931G5P1</accession>
<dbReference type="InterPro" id="IPR001926">
    <property type="entry name" value="TrpB-like_PALP"/>
</dbReference>
<feature type="compositionally biased region" description="Pro residues" evidence="3">
    <location>
        <begin position="11"/>
        <end position="39"/>
    </location>
</feature>
<organism evidence="5 6">
    <name type="scientific">Arthrobacter terrae</name>
    <dbReference type="NCBI Taxonomy" id="2935737"/>
    <lineage>
        <taxon>Bacteria</taxon>
        <taxon>Bacillati</taxon>
        <taxon>Actinomycetota</taxon>
        <taxon>Actinomycetes</taxon>
        <taxon>Micrococcales</taxon>
        <taxon>Micrococcaceae</taxon>
        <taxon>Arthrobacter</taxon>
    </lineage>
</organism>
<evidence type="ECO:0000313" key="6">
    <source>
        <dbReference type="Proteomes" id="UP000655366"/>
    </source>
</evidence>
<protein>
    <submittedName>
        <fullName evidence="5">Diaminopropionate ammonia-lyase</fullName>
        <ecNumber evidence="5">4.3.1.15</ecNumber>
    </submittedName>
</protein>
<dbReference type="EC" id="4.3.1.15" evidence="5"/>